<dbReference type="InterPro" id="IPR018188">
    <property type="entry name" value="RNase_T2_His_AS_1"/>
</dbReference>
<dbReference type="PROSITE" id="PS00531">
    <property type="entry name" value="RNASE_T2_2"/>
    <property type="match status" value="1"/>
</dbReference>
<evidence type="ECO:0000256" key="1">
    <source>
        <dbReference type="ARBA" id="ARBA00007469"/>
    </source>
</evidence>
<dbReference type="Pfam" id="PF00445">
    <property type="entry name" value="Ribonuclease_T2"/>
    <property type="match status" value="1"/>
</dbReference>
<dbReference type="EC" id="4.6.1.19" evidence="2"/>
<dbReference type="InterPro" id="IPR001568">
    <property type="entry name" value="RNase_T2-like"/>
</dbReference>
<dbReference type="InterPro" id="IPR033697">
    <property type="entry name" value="Ribonuclease_T2_eukaryotic"/>
</dbReference>
<dbReference type="PANTHER" id="PTHR11240:SF17">
    <property type="entry name" value="RIBONUCLEASE T2"/>
    <property type="match status" value="1"/>
</dbReference>
<dbReference type="AlphaFoldDB" id="A0AAF0J897"/>
<dbReference type="GO" id="GO:0033897">
    <property type="term" value="F:ribonuclease T2 activity"/>
    <property type="evidence" value="ECO:0007669"/>
    <property type="project" value="UniProtKB-EC"/>
</dbReference>
<keyword evidence="6" id="KW-0732">Signal</keyword>
<feature type="active site" evidence="4">
    <location>
        <position position="90"/>
    </location>
</feature>
<dbReference type="PROSITE" id="PS00530">
    <property type="entry name" value="RNASE_T2_1"/>
    <property type="match status" value="1"/>
</dbReference>
<dbReference type="Proteomes" id="UP001213623">
    <property type="component" value="Chromosome 5"/>
</dbReference>
<reference evidence="7" key="1">
    <citation type="submission" date="2023-03" db="EMBL/GenBank/DDBJ databases">
        <title>Mating type loci evolution in Malassezia.</title>
        <authorList>
            <person name="Coelho M.A."/>
        </authorList>
    </citation>
    <scope>NUCLEOTIDE SEQUENCE</scope>
    <source>
        <strain evidence="7">CBS 9557</strain>
    </source>
</reference>
<sequence length="320" mass="36331">MVSAKVFVAALSTAVLAQAALYSNTTKFNHTCAIKPAVRSCSLAALDLASLDTCCTETYGGQLLATQFWDTYTGRENDSQLLPQKHWTLHGLWPDYCNGSYPQYCDLDRQYDRNPPDEANGQDLKPWTGHGVDRFIKDWDRYDLLDWMNKYWVSQGQPSADFWAHEFSKHATCFSTFDIPCYGPKYQPHQEMIDFFDTAISFYRRLPTYDWLAAEGITPSNKTRYSLKDITAALKKHYGAVPYVGCYGDKYGDVPGSKNTSDHGSTILSEVWYFSYANGRPQDLNVTHIDSTAPTSCAESDEAIWYYERTPSSERSLSEK</sequence>
<feature type="chain" id="PRO_5042227369" description="ribonuclease T2" evidence="6">
    <location>
        <begin position="20"/>
        <end position="320"/>
    </location>
</feature>
<gene>
    <name evidence="7" type="ORF">MNAN1_002810</name>
</gene>
<dbReference type="Gene3D" id="3.90.730.10">
    <property type="entry name" value="Ribonuclease T2-like"/>
    <property type="match status" value="1"/>
</dbReference>
<feature type="active site" evidence="4">
    <location>
        <position position="170"/>
    </location>
</feature>
<keyword evidence="3" id="KW-1015">Disulfide bond</keyword>
<proteinExistence type="inferred from homology"/>
<dbReference type="CDD" id="cd01061">
    <property type="entry name" value="RNase_T2_euk"/>
    <property type="match status" value="1"/>
</dbReference>
<evidence type="ECO:0000313" key="7">
    <source>
        <dbReference type="EMBL" id="WFD27805.1"/>
    </source>
</evidence>
<keyword evidence="7" id="KW-0456">Lyase</keyword>
<dbReference type="SUPFAM" id="SSF55895">
    <property type="entry name" value="Ribonuclease Rh-like"/>
    <property type="match status" value="1"/>
</dbReference>
<dbReference type="GO" id="GO:0006401">
    <property type="term" value="P:RNA catabolic process"/>
    <property type="evidence" value="ECO:0007669"/>
    <property type="project" value="TreeGrafter"/>
</dbReference>
<organism evidence="7 8">
    <name type="scientific">Malassezia nana</name>
    <dbReference type="NCBI Taxonomy" id="180528"/>
    <lineage>
        <taxon>Eukaryota</taxon>
        <taxon>Fungi</taxon>
        <taxon>Dikarya</taxon>
        <taxon>Basidiomycota</taxon>
        <taxon>Ustilaginomycotina</taxon>
        <taxon>Malasseziomycetes</taxon>
        <taxon>Malasseziales</taxon>
        <taxon>Malasseziaceae</taxon>
        <taxon>Malassezia</taxon>
    </lineage>
</organism>
<keyword evidence="8" id="KW-1185">Reference proteome</keyword>
<dbReference type="GO" id="GO:0003723">
    <property type="term" value="F:RNA binding"/>
    <property type="evidence" value="ECO:0007669"/>
    <property type="project" value="InterPro"/>
</dbReference>
<accession>A0AAF0J897</accession>
<evidence type="ECO:0000256" key="4">
    <source>
        <dbReference type="PIRSR" id="PIRSR633697-1"/>
    </source>
</evidence>
<protein>
    <recommendedName>
        <fullName evidence="2">ribonuclease T2</fullName>
        <ecNumber evidence="2">4.6.1.19</ecNumber>
    </recommendedName>
</protein>
<evidence type="ECO:0000256" key="5">
    <source>
        <dbReference type="RuleBase" id="RU004328"/>
    </source>
</evidence>
<evidence type="ECO:0000256" key="2">
    <source>
        <dbReference type="ARBA" id="ARBA00012571"/>
    </source>
</evidence>
<dbReference type="GO" id="GO:0005576">
    <property type="term" value="C:extracellular region"/>
    <property type="evidence" value="ECO:0007669"/>
    <property type="project" value="TreeGrafter"/>
</dbReference>
<dbReference type="PANTHER" id="PTHR11240">
    <property type="entry name" value="RIBONUCLEASE T2"/>
    <property type="match status" value="1"/>
</dbReference>
<comment type="similarity">
    <text evidence="1 5">Belongs to the RNase T2 family.</text>
</comment>
<feature type="active site" evidence="4">
    <location>
        <position position="166"/>
    </location>
</feature>
<evidence type="ECO:0000256" key="3">
    <source>
        <dbReference type="ARBA" id="ARBA00023157"/>
    </source>
</evidence>
<evidence type="ECO:0000313" key="8">
    <source>
        <dbReference type="Proteomes" id="UP001213623"/>
    </source>
</evidence>
<dbReference type="EMBL" id="CP119896">
    <property type="protein sequence ID" value="WFD27805.1"/>
    <property type="molecule type" value="Genomic_DNA"/>
</dbReference>
<dbReference type="InterPro" id="IPR033130">
    <property type="entry name" value="RNase_T2_His_AS_2"/>
</dbReference>
<evidence type="ECO:0000256" key="6">
    <source>
        <dbReference type="SAM" id="SignalP"/>
    </source>
</evidence>
<dbReference type="InterPro" id="IPR036430">
    <property type="entry name" value="RNase_T2-like_sf"/>
</dbReference>
<feature type="signal peptide" evidence="6">
    <location>
        <begin position="1"/>
        <end position="19"/>
    </location>
</feature>
<name>A0AAF0J897_9BASI</name>